<organism evidence="1">
    <name type="scientific">Hordeum vulgare subsp. vulgare</name>
    <name type="common">Domesticated barley</name>
    <dbReference type="NCBI Taxonomy" id="112509"/>
    <lineage>
        <taxon>Eukaryota</taxon>
        <taxon>Viridiplantae</taxon>
        <taxon>Streptophyta</taxon>
        <taxon>Embryophyta</taxon>
        <taxon>Tracheophyta</taxon>
        <taxon>Spermatophyta</taxon>
        <taxon>Magnoliopsida</taxon>
        <taxon>Liliopsida</taxon>
        <taxon>Poales</taxon>
        <taxon>Poaceae</taxon>
        <taxon>BOP clade</taxon>
        <taxon>Pooideae</taxon>
        <taxon>Triticodae</taxon>
        <taxon>Triticeae</taxon>
        <taxon>Hordeinae</taxon>
        <taxon>Hordeum</taxon>
    </lineage>
</organism>
<accession>F2DV84</accession>
<protein>
    <submittedName>
        <fullName evidence="1">Predicted protein</fullName>
    </submittedName>
</protein>
<dbReference type="EMBL" id="AK367802">
    <property type="protein sequence ID" value="BAJ99005.1"/>
    <property type="molecule type" value="mRNA"/>
</dbReference>
<proteinExistence type="evidence at transcript level"/>
<sequence>MFWDAEAGGDPSLKKNVLGCKLKMQCNEHLFSESCADYFSCSVHICELLCPVLIFISFRKELIHVPLIGKLTRSTPRHGLLKGMLERLFAEKQSD</sequence>
<evidence type="ECO:0000313" key="1">
    <source>
        <dbReference type="EMBL" id="BAJ99005.1"/>
    </source>
</evidence>
<dbReference type="AlphaFoldDB" id="F2DV84"/>
<reference evidence="1" key="1">
    <citation type="journal article" date="2011" name="Plant Physiol.">
        <title>Comprehensive sequence analysis of 24,783 barley full-length cDNAs derived from 12 clone libraries.</title>
        <authorList>
            <person name="Matsumoto T."/>
            <person name="Tanaka T."/>
            <person name="Sakai H."/>
            <person name="Amano N."/>
            <person name="Kanamori H."/>
            <person name="Kurita K."/>
            <person name="Kikuta A."/>
            <person name="Kamiya K."/>
            <person name="Yamamoto M."/>
            <person name="Ikawa H."/>
            <person name="Fujii N."/>
            <person name="Hori K."/>
            <person name="Itoh T."/>
            <person name="Sato K."/>
        </authorList>
    </citation>
    <scope>NUCLEOTIDE SEQUENCE</scope>
</reference>
<name>F2DV84_HORVV</name>